<feature type="region of interest" description="Disordered" evidence="1">
    <location>
        <begin position="1"/>
        <end position="32"/>
    </location>
</feature>
<feature type="region of interest" description="Disordered" evidence="1">
    <location>
        <begin position="188"/>
        <end position="235"/>
    </location>
</feature>
<accession>A9UXZ1</accession>
<evidence type="ECO:0000256" key="1">
    <source>
        <dbReference type="SAM" id="MobiDB-lite"/>
    </source>
</evidence>
<evidence type="ECO:0000313" key="2">
    <source>
        <dbReference type="EMBL" id="EDQ89929.1"/>
    </source>
</evidence>
<dbReference type="GeneID" id="5890722"/>
<feature type="region of interest" description="Disordered" evidence="1">
    <location>
        <begin position="462"/>
        <end position="555"/>
    </location>
</feature>
<dbReference type="eggNOG" id="KOG0992">
    <property type="taxonomic scope" value="Eukaryota"/>
</dbReference>
<dbReference type="PANTHER" id="PTHR18911">
    <property type="entry name" value="CTCL TUMOR ANTIGEN HD-CL-01"/>
    <property type="match status" value="1"/>
</dbReference>
<sequence>MDEDDDLLAELEAELESAPDTGPDARADETSLATQAAMAAIPQSGVSTEEFIRLQIQRQRAEGTNNRSSRRSEMLGNMFRRGRSQSNASVSESPAPSVKAVPPAELEAKDKEIEKLKQRAQQLEEEVGLHKESKDQLLRQVKALQLDLDDQRRVYKRSMAAINEKNSSLQAEIKRLQQNNVHLLEEMAREETSSDHMKPTQGQTASDSAPGVANQPDSDATAQEEAEQRKGTVRECESTIKQLKATADQARTDLEVAQGDVAALRQEIVDLKLRADWATNNLEEARQDAGSARDAMRKAQQEIKALEKEVQRLRTALDKEQKAMADRLDTLTKAKSESQALASRLAELEQKHESVVAEKNSLVQHNSQLKTTLEDMRLQLDQTQRESLQEQQTKLQEQLAELEQALEDMTQAKAELALALEDERASATSEATYLTGQLNEELQQRQDMQQKLRDLEESLRLQQKKHAHTTRDMAKQLSQAQKKLASLSRQPEEDAQSVASTGSMVDEPLHSPSNSSIHSRDMNSMGGMGPTVSMLPATPEPLQPAPRTAEVSTAPSGLASLFGSRRAGEKGQPGQRLQAKVDFLESHVNELTESIKNKNKLLQQYFLREKMGHLASPSTGASQPQSSSASARFKALLGANLQQQHQQAVTQEAMAKLQEVLEDTMLQNIALKETIDALTKA</sequence>
<feature type="compositionally biased region" description="Basic and acidic residues" evidence="1">
    <location>
        <begin position="226"/>
        <end position="235"/>
    </location>
</feature>
<name>A9UXZ1_MONBE</name>
<reference evidence="2 3" key="1">
    <citation type="journal article" date="2008" name="Nature">
        <title>The genome of the choanoflagellate Monosiga brevicollis and the origin of metazoans.</title>
        <authorList>
            <consortium name="JGI Sequencing"/>
            <person name="King N."/>
            <person name="Westbrook M.J."/>
            <person name="Young S.L."/>
            <person name="Kuo A."/>
            <person name="Abedin M."/>
            <person name="Chapman J."/>
            <person name="Fairclough S."/>
            <person name="Hellsten U."/>
            <person name="Isogai Y."/>
            <person name="Letunic I."/>
            <person name="Marr M."/>
            <person name="Pincus D."/>
            <person name="Putnam N."/>
            <person name="Rokas A."/>
            <person name="Wright K.J."/>
            <person name="Zuzow R."/>
            <person name="Dirks W."/>
            <person name="Good M."/>
            <person name="Goodstein D."/>
            <person name="Lemons D."/>
            <person name="Li W."/>
            <person name="Lyons J.B."/>
            <person name="Morris A."/>
            <person name="Nichols S."/>
            <person name="Richter D.J."/>
            <person name="Salamov A."/>
            <person name="Bork P."/>
            <person name="Lim W.A."/>
            <person name="Manning G."/>
            <person name="Miller W.T."/>
            <person name="McGinnis W."/>
            <person name="Shapiro H."/>
            <person name="Tjian R."/>
            <person name="Grigoriev I.V."/>
            <person name="Rokhsar D."/>
        </authorList>
    </citation>
    <scope>NUCLEOTIDE SEQUENCE [LARGE SCALE GENOMIC DNA]</scope>
    <source>
        <strain evidence="3">MX1 / ATCC 50154</strain>
    </source>
</reference>
<dbReference type="KEGG" id="mbr:MONBRDRAFT_36818"/>
<dbReference type="OMA" id="SINTEFC"/>
<keyword evidence="3" id="KW-1185">Reference proteome</keyword>
<feature type="compositionally biased region" description="Acidic residues" evidence="1">
    <location>
        <begin position="1"/>
        <end position="17"/>
    </location>
</feature>
<dbReference type="Proteomes" id="UP000001357">
    <property type="component" value="Unassembled WGS sequence"/>
</dbReference>
<organism evidence="2 3">
    <name type="scientific">Monosiga brevicollis</name>
    <name type="common">Choanoflagellate</name>
    <dbReference type="NCBI Taxonomy" id="81824"/>
    <lineage>
        <taxon>Eukaryota</taxon>
        <taxon>Choanoflagellata</taxon>
        <taxon>Craspedida</taxon>
        <taxon>Salpingoecidae</taxon>
        <taxon>Monosiga</taxon>
    </lineage>
</organism>
<dbReference type="GO" id="GO:0031267">
    <property type="term" value="F:small GTPase binding"/>
    <property type="evidence" value="ECO:0000318"/>
    <property type="project" value="GO_Central"/>
</dbReference>
<gene>
    <name evidence="2" type="ORF">MONBRDRAFT_36818</name>
</gene>
<feature type="region of interest" description="Disordered" evidence="1">
    <location>
        <begin position="57"/>
        <end position="105"/>
    </location>
</feature>
<evidence type="ECO:0000313" key="3">
    <source>
        <dbReference type="Proteomes" id="UP000001357"/>
    </source>
</evidence>
<dbReference type="STRING" id="81824.A9UXZ1"/>
<feature type="compositionally biased region" description="Low complexity" evidence="1">
    <location>
        <begin position="88"/>
        <end position="105"/>
    </location>
</feature>
<feature type="compositionally biased region" description="Basic and acidic residues" evidence="1">
    <location>
        <begin position="188"/>
        <end position="198"/>
    </location>
</feature>
<dbReference type="EMBL" id="CH991549">
    <property type="protein sequence ID" value="EDQ89929.1"/>
    <property type="molecule type" value="Genomic_DNA"/>
</dbReference>
<dbReference type="PANTHER" id="PTHR18911:SF5">
    <property type="entry name" value="COILED-COIL DOMAIN-CONTAINING PROTEIN 186"/>
    <property type="match status" value="1"/>
</dbReference>
<dbReference type="Gene3D" id="1.10.287.1490">
    <property type="match status" value="1"/>
</dbReference>
<dbReference type="GO" id="GO:0099518">
    <property type="term" value="P:vesicle cytoskeletal trafficking"/>
    <property type="evidence" value="ECO:0000318"/>
    <property type="project" value="GO_Central"/>
</dbReference>
<dbReference type="AlphaFoldDB" id="A9UXZ1"/>
<dbReference type="InterPro" id="IPR038830">
    <property type="entry name" value="CCDC186"/>
</dbReference>
<protein>
    <submittedName>
        <fullName evidence="2">Uncharacterized protein</fullName>
    </submittedName>
</protein>
<dbReference type="GO" id="GO:0005802">
    <property type="term" value="C:trans-Golgi network"/>
    <property type="evidence" value="ECO:0000318"/>
    <property type="project" value="GO_Central"/>
</dbReference>
<feature type="compositionally biased region" description="Polar residues" evidence="1">
    <location>
        <begin position="57"/>
        <end position="67"/>
    </location>
</feature>
<dbReference type="InParanoid" id="A9UXZ1"/>
<dbReference type="RefSeq" id="XP_001745351.1">
    <property type="nucleotide sequence ID" value="XM_001745299.1"/>
</dbReference>
<proteinExistence type="predicted"/>